<dbReference type="InterPro" id="IPR014284">
    <property type="entry name" value="RNA_pol_sigma-70_dom"/>
</dbReference>
<proteinExistence type="inferred from homology"/>
<dbReference type="SUPFAM" id="SSF88946">
    <property type="entry name" value="Sigma2 domain of RNA polymerase sigma factors"/>
    <property type="match status" value="1"/>
</dbReference>
<dbReference type="GO" id="GO:0003677">
    <property type="term" value="F:DNA binding"/>
    <property type="evidence" value="ECO:0007669"/>
    <property type="project" value="UniProtKB-KW"/>
</dbReference>
<dbReference type="PANTHER" id="PTHR43133:SF8">
    <property type="entry name" value="RNA POLYMERASE SIGMA FACTOR HI_1459-RELATED"/>
    <property type="match status" value="1"/>
</dbReference>
<accession>A0A9W5B8A8</accession>
<evidence type="ECO:0000256" key="2">
    <source>
        <dbReference type="ARBA" id="ARBA00023015"/>
    </source>
</evidence>
<dbReference type="InterPro" id="IPR007627">
    <property type="entry name" value="RNA_pol_sigma70_r2"/>
</dbReference>
<protein>
    <submittedName>
        <fullName evidence="8">RNA polymerase ECF-type sigma factor</fullName>
    </submittedName>
</protein>
<evidence type="ECO:0000259" key="6">
    <source>
        <dbReference type="Pfam" id="PF04542"/>
    </source>
</evidence>
<dbReference type="Pfam" id="PF04542">
    <property type="entry name" value="Sigma70_r2"/>
    <property type="match status" value="1"/>
</dbReference>
<evidence type="ECO:0000313" key="9">
    <source>
        <dbReference type="Proteomes" id="UP000191933"/>
    </source>
</evidence>
<dbReference type="Gene3D" id="1.10.10.10">
    <property type="entry name" value="Winged helix-like DNA-binding domain superfamily/Winged helix DNA-binding domain"/>
    <property type="match status" value="1"/>
</dbReference>
<dbReference type="Proteomes" id="UP000191933">
    <property type="component" value="Unassembled WGS sequence"/>
</dbReference>
<dbReference type="Gene3D" id="1.10.1740.10">
    <property type="match status" value="1"/>
</dbReference>
<dbReference type="NCBIfam" id="TIGR02937">
    <property type="entry name" value="sigma70-ECF"/>
    <property type="match status" value="1"/>
</dbReference>
<dbReference type="InterPro" id="IPR013249">
    <property type="entry name" value="RNA_pol_sigma70_r4_t2"/>
</dbReference>
<dbReference type="Pfam" id="PF08281">
    <property type="entry name" value="Sigma70_r4_2"/>
    <property type="match status" value="1"/>
</dbReference>
<evidence type="ECO:0000256" key="1">
    <source>
        <dbReference type="ARBA" id="ARBA00010641"/>
    </source>
</evidence>
<evidence type="ECO:0000313" key="8">
    <source>
        <dbReference type="EMBL" id="CUX04152.1"/>
    </source>
</evidence>
<evidence type="ECO:0000256" key="5">
    <source>
        <dbReference type="ARBA" id="ARBA00023163"/>
    </source>
</evidence>
<keyword evidence="9" id="KW-1185">Reference proteome</keyword>
<feature type="domain" description="RNA polymerase sigma factor 70 region 4 type 2" evidence="7">
    <location>
        <begin position="156"/>
        <end position="207"/>
    </location>
</feature>
<keyword evidence="3" id="KW-0731">Sigma factor</keyword>
<dbReference type="InterPro" id="IPR036388">
    <property type="entry name" value="WH-like_DNA-bd_sf"/>
</dbReference>
<evidence type="ECO:0000256" key="4">
    <source>
        <dbReference type="ARBA" id="ARBA00023125"/>
    </source>
</evidence>
<reference evidence="8 9" key="1">
    <citation type="submission" date="2016-01" db="EMBL/GenBank/DDBJ databases">
        <authorList>
            <person name="Regsiter A."/>
            <person name="william w."/>
        </authorList>
    </citation>
    <scope>NUCLEOTIDE SEQUENCE [LARGE SCALE GENOMIC DNA]</scope>
    <source>
        <strain evidence="8 9">CFBP 5494</strain>
    </source>
</reference>
<keyword evidence="4" id="KW-0238">DNA-binding</keyword>
<keyword evidence="2" id="KW-0805">Transcription regulation</keyword>
<dbReference type="EMBL" id="FBVY01000049">
    <property type="protein sequence ID" value="CUX04152.1"/>
    <property type="molecule type" value="Genomic_DNA"/>
</dbReference>
<dbReference type="InterPro" id="IPR013324">
    <property type="entry name" value="RNA_pol_sigma_r3/r4-like"/>
</dbReference>
<feature type="domain" description="RNA polymerase sigma-70 region 2" evidence="6">
    <location>
        <begin position="61"/>
        <end position="127"/>
    </location>
</feature>
<dbReference type="InterPro" id="IPR013325">
    <property type="entry name" value="RNA_pol_sigma_r2"/>
</dbReference>
<dbReference type="AlphaFoldDB" id="A0A9W5B8A8"/>
<keyword evidence="5" id="KW-0804">Transcription</keyword>
<name>A0A9W5B8A8_9HYPH</name>
<dbReference type="SUPFAM" id="SSF88659">
    <property type="entry name" value="Sigma3 and sigma4 domains of RNA polymerase sigma factors"/>
    <property type="match status" value="1"/>
</dbReference>
<dbReference type="PANTHER" id="PTHR43133">
    <property type="entry name" value="RNA POLYMERASE ECF-TYPE SIGMA FACTO"/>
    <property type="match status" value="1"/>
</dbReference>
<sequence>MRARELAPWQEMEFRWVALVFLIKRSLGRGMVKPRAYNETSDGELLYWSAQGDRRAFDEIVMRHGSFALSVASRLTLNIRDAEDVAQDAMVKLWHQASRFDPERARLRTWLYQIVVNLSIDRRRRREAVSLPDNFDAVDPGALADEILAKAERDAAVAAALRALPPRQQAAMMLVYEKGVSGAEAGRILGLSAKAIERLLARARTTLREWLLAEHDK</sequence>
<gene>
    <name evidence="8" type="primary">rpoE</name>
    <name evidence="8" type="ORF">AGR2A_pc0168</name>
</gene>
<evidence type="ECO:0000259" key="7">
    <source>
        <dbReference type="Pfam" id="PF08281"/>
    </source>
</evidence>
<dbReference type="GO" id="GO:0016987">
    <property type="term" value="F:sigma factor activity"/>
    <property type="evidence" value="ECO:0007669"/>
    <property type="project" value="UniProtKB-KW"/>
</dbReference>
<dbReference type="InterPro" id="IPR039425">
    <property type="entry name" value="RNA_pol_sigma-70-like"/>
</dbReference>
<comment type="caution">
    <text evidence="8">The sequence shown here is derived from an EMBL/GenBank/DDBJ whole genome shotgun (WGS) entry which is preliminary data.</text>
</comment>
<evidence type="ECO:0000256" key="3">
    <source>
        <dbReference type="ARBA" id="ARBA00023082"/>
    </source>
</evidence>
<dbReference type="GO" id="GO:0006352">
    <property type="term" value="P:DNA-templated transcription initiation"/>
    <property type="evidence" value="ECO:0007669"/>
    <property type="project" value="InterPro"/>
</dbReference>
<organism evidence="8 9">
    <name type="scientific">Agrobacterium genomosp. 2 str. CFBP 5494</name>
    <dbReference type="NCBI Taxonomy" id="1183436"/>
    <lineage>
        <taxon>Bacteria</taxon>
        <taxon>Pseudomonadati</taxon>
        <taxon>Pseudomonadota</taxon>
        <taxon>Alphaproteobacteria</taxon>
        <taxon>Hyphomicrobiales</taxon>
        <taxon>Rhizobiaceae</taxon>
        <taxon>Rhizobium/Agrobacterium group</taxon>
        <taxon>Agrobacterium</taxon>
        <taxon>Agrobacterium tumefaciens complex</taxon>
    </lineage>
</organism>
<comment type="similarity">
    <text evidence="1">Belongs to the sigma-70 factor family. ECF subfamily.</text>
</comment>